<feature type="domain" description="Piwi" evidence="2">
    <location>
        <begin position="617"/>
        <end position="929"/>
    </location>
</feature>
<dbReference type="EMBL" id="KZ678136">
    <property type="protein sequence ID" value="PSN66109.1"/>
    <property type="molecule type" value="Genomic_DNA"/>
</dbReference>
<dbReference type="SUPFAM" id="SSF101690">
    <property type="entry name" value="PAZ domain"/>
    <property type="match status" value="2"/>
</dbReference>
<name>A0A2T2NL73_CORCC</name>
<evidence type="ECO:0000313" key="4">
    <source>
        <dbReference type="Proteomes" id="UP000240883"/>
    </source>
</evidence>
<dbReference type="Pfam" id="PF02171">
    <property type="entry name" value="Piwi"/>
    <property type="match status" value="2"/>
</dbReference>
<dbReference type="InterPro" id="IPR036397">
    <property type="entry name" value="RNaseH_sf"/>
</dbReference>
<accession>A0A2T2NL73</accession>
<evidence type="ECO:0000256" key="1">
    <source>
        <dbReference type="SAM" id="MobiDB-lite"/>
    </source>
</evidence>
<dbReference type="Proteomes" id="UP000240883">
    <property type="component" value="Unassembled WGS sequence"/>
</dbReference>
<evidence type="ECO:0000313" key="3">
    <source>
        <dbReference type="EMBL" id="PSN66109.1"/>
    </source>
</evidence>
<dbReference type="SUPFAM" id="SSF53098">
    <property type="entry name" value="Ribonuclease H-like"/>
    <property type="match status" value="2"/>
</dbReference>
<evidence type="ECO:0000259" key="2">
    <source>
        <dbReference type="PROSITE" id="PS50822"/>
    </source>
</evidence>
<dbReference type="PANTHER" id="PTHR22891">
    <property type="entry name" value="EUKARYOTIC TRANSLATION INITIATION FACTOR 2C"/>
    <property type="match status" value="1"/>
</dbReference>
<dbReference type="Gene3D" id="3.40.50.2300">
    <property type="match status" value="2"/>
</dbReference>
<keyword evidence="4" id="KW-1185">Reference proteome</keyword>
<dbReference type="STRING" id="1448308.A0A2T2NL73"/>
<dbReference type="Gene3D" id="2.170.260.10">
    <property type="entry name" value="paz domain"/>
    <property type="match status" value="1"/>
</dbReference>
<dbReference type="InterPro" id="IPR012337">
    <property type="entry name" value="RNaseH-like_sf"/>
</dbReference>
<dbReference type="InterPro" id="IPR036085">
    <property type="entry name" value="PAZ_dom_sf"/>
</dbReference>
<gene>
    <name evidence="3" type="ORF">BS50DRAFT_677390</name>
</gene>
<dbReference type="InterPro" id="IPR003165">
    <property type="entry name" value="Piwi"/>
</dbReference>
<dbReference type="SMART" id="SM00950">
    <property type="entry name" value="Piwi"/>
    <property type="match status" value="1"/>
</dbReference>
<protein>
    <submittedName>
        <fullName evidence="3">Piwi-domain-containing protein</fullName>
    </submittedName>
</protein>
<reference evidence="3 4" key="1">
    <citation type="journal article" date="2018" name="Front. Microbiol.">
        <title>Genome-Wide Analysis of Corynespora cassiicola Leaf Fall Disease Putative Effectors.</title>
        <authorList>
            <person name="Lopez D."/>
            <person name="Ribeiro S."/>
            <person name="Label P."/>
            <person name="Fumanal B."/>
            <person name="Venisse J.S."/>
            <person name="Kohler A."/>
            <person name="de Oliveira R.R."/>
            <person name="Labutti K."/>
            <person name="Lipzen A."/>
            <person name="Lail K."/>
            <person name="Bauer D."/>
            <person name="Ohm R.A."/>
            <person name="Barry K.W."/>
            <person name="Spatafora J."/>
            <person name="Grigoriev I.V."/>
            <person name="Martin F.M."/>
            <person name="Pujade-Renaud V."/>
        </authorList>
    </citation>
    <scope>NUCLEOTIDE SEQUENCE [LARGE SCALE GENOMIC DNA]</scope>
    <source>
        <strain evidence="3 4">Philippines</strain>
    </source>
</reference>
<feature type="region of interest" description="Disordered" evidence="1">
    <location>
        <begin position="1"/>
        <end position="24"/>
    </location>
</feature>
<dbReference type="OrthoDB" id="10252740at2759"/>
<dbReference type="Gene3D" id="3.30.420.10">
    <property type="entry name" value="Ribonuclease H-like superfamily/Ribonuclease H"/>
    <property type="match status" value="2"/>
</dbReference>
<proteinExistence type="predicted"/>
<sequence>MAGSKDNRGRGASHAGRGGKHFRGFNIPLRFRGRQDSGEDFTRSRCAHQEGAGTPVIAPFTHPPQPENAVQHECVDLSMGPVIVNMPTTNIKINSVRVNRPDTKDNIKALQSKAATLPFPPKDGVTRPTSEVATNHFQIGIAVDQQFYRYTILTQPPIRKNSIRDIFKTTIDQCDLLKNNEEDLVTDYNSLLVAWTSLHDNIEESKYPKSGQNKWELIRLQHEEGEVQVHIEFEGHINVKQIMSIKNMHPDLMQVDIQQDLRALNLIVSKGLDRSGILSAGPNEFFIKVAREPLTTSLFTLRGYTYQIKLGMGALLLNVNSLTRVFFSNLLLSEVLMDFQTFPSFCQSEGLMAHLGGLQVCLTYERKHADDTQKAYLNSHKARIKTIAGFGAPFGLQTSYCGGDTRQRVEDFLRTSHNVKVYLPSLPAVNLGTTEKPEWYAPECLQILPWQYYRGTLPEHIVSMMHEVARHRPAQEAPLLVDEALEAMVVSKERKCFLRCPSICIEPELVRVPSSTLPFPDICYADQKIAGGISWNLANKKFYRRKRKDFSIAVISDCYLDKEAKAFLHEICVAADQTFGVAKMKVVYLTSIESGNNGVVDPAEMRKAMDPVGTDINFFFWIPRVRSAQPYACFKSLADREFGIPSQCITKQKLGVWSREEKIANFIMKTNLKTGGSNHTVEELHTVMNTTLVLGADVVHTGDLDFPGTPSIAAVVGSVDKSAGRFLGSMRLQHRPNAEIIDELESMVCERIKDWVIEQKRRPGPTGKLPQTIYYYRDGVSESQFEAVRDEELPLIESAFAKAAAELDDEGHVHQASKPVPPEIMAMIVSKRNDAKFYPLPNTADRYGNTHPGTLVDDVITSPYLQDFFLQSHSARIGTARPTHYFVIRNDPRVSTAKLCAFTHQLCFTYVRTPGSVSYASPAYYADRLCDRGMQYLLNFFENSENVKNFKMEHTKFNKNCENALRRERFKLWGPSIKKGSNGKWTRREKTLVELEQEQLDRALVDKECERWSWELFAKHFYVHGMGKNPWHPNITKTMFWMNCSNNNINSDMYYPATNNSVLAGASGGTPWRMPEDVRNHREVLKIENPTHPIRERFSKTSGTVVTNHFNYTVDADTNFWLLAMEQWSFLNTNRQYFATTHTKLLVAWRNFHQAITETPTAGTGQVGSTWSLDIAKRNRAIPLRFNFVQEFNTNTMLWYANVNPEYEATNFSQIANGLNMIVNESLDLTRVHEQSANKFFPKNAGTTIRSNSLEIIRGYFYNVKPGMENFIFNFNLAHSAFFRPIIVSHFLLDTHTFPNLVDRLNRLKGLRVYIEYERKPEAGRISTVTTHDKDCFKKIRGFSEVIIGKLEFQKILKDANSKFLKNPGGSYHKADESSNVASYLEDTFNDLTVNWLLLAVNVAEKGGPIWYSHEMLRIVTCQIYNRNFPEYLIGDMVRVAAKAPRVTRCYIENEELVALGFTPNADIIEISLSERNQMVTALEDAKKEGAYLTMLMMANSNVSIYVAFKDLVDRIFRLQSICMVVTERDNSNDYMLNVSMKVNLKFEGTNHIIQGIDDFLFDRNKKVNTMILGADVVHPGSSSISGCLFISAIVGSVDKWGARYLGSMRLQSVGKTDHGIIDEVEAMVEERPWDWTEEPEDENSQ</sequence>
<dbReference type="PROSITE" id="PS50822">
    <property type="entry name" value="PIWI"/>
    <property type="match status" value="1"/>
</dbReference>
<organism evidence="3 4">
    <name type="scientific">Corynespora cassiicola Philippines</name>
    <dbReference type="NCBI Taxonomy" id="1448308"/>
    <lineage>
        <taxon>Eukaryota</taxon>
        <taxon>Fungi</taxon>
        <taxon>Dikarya</taxon>
        <taxon>Ascomycota</taxon>
        <taxon>Pezizomycotina</taxon>
        <taxon>Dothideomycetes</taxon>
        <taxon>Pleosporomycetidae</taxon>
        <taxon>Pleosporales</taxon>
        <taxon>Corynesporascaceae</taxon>
        <taxon>Corynespora</taxon>
    </lineage>
</organism>
<dbReference type="GO" id="GO:0003676">
    <property type="term" value="F:nucleic acid binding"/>
    <property type="evidence" value="ECO:0007669"/>
    <property type="project" value="InterPro"/>
</dbReference>